<gene>
    <name evidence="3" type="ORF">EG328_007471</name>
</gene>
<reference evidence="3 4" key="1">
    <citation type="submission" date="2018-12" db="EMBL/GenBank/DDBJ databases">
        <title>Venturia inaequalis Genome Resource.</title>
        <authorList>
            <person name="Lichtner F.J."/>
        </authorList>
    </citation>
    <scope>NUCLEOTIDE SEQUENCE [LARGE SCALE GENOMIC DNA]</scope>
    <source>
        <strain evidence="3 4">120213</strain>
    </source>
</reference>
<sequence length="136" mass="13670">MHLQTLLPAILFAHSSFASYYCCFEIAPEEPALRYAHFHLSGGSEILLLSPGCAIKITKTGKDCSKWQSRILANGCPYLSPMTSIGVAPESHCHHPGTGSGGSGGSSPRVGSGGSGPGIGSGGSAPGVGSGGSGKR</sequence>
<feature type="compositionally biased region" description="Gly residues" evidence="1">
    <location>
        <begin position="98"/>
        <end position="136"/>
    </location>
</feature>
<feature type="signal peptide" evidence="2">
    <location>
        <begin position="1"/>
        <end position="18"/>
    </location>
</feature>
<dbReference type="EMBL" id="WNWS01000040">
    <property type="protein sequence ID" value="KAE9985479.1"/>
    <property type="molecule type" value="Genomic_DNA"/>
</dbReference>
<dbReference type="Proteomes" id="UP000447873">
    <property type="component" value="Unassembled WGS sequence"/>
</dbReference>
<name>A0A8H3Z4X9_VENIN</name>
<accession>A0A8H3Z4X9</accession>
<evidence type="ECO:0000313" key="3">
    <source>
        <dbReference type="EMBL" id="KAE9985479.1"/>
    </source>
</evidence>
<dbReference type="AlphaFoldDB" id="A0A8H3Z4X9"/>
<feature type="chain" id="PRO_5034835836" evidence="2">
    <location>
        <begin position="19"/>
        <end position="136"/>
    </location>
</feature>
<evidence type="ECO:0000256" key="1">
    <source>
        <dbReference type="SAM" id="MobiDB-lite"/>
    </source>
</evidence>
<evidence type="ECO:0000256" key="2">
    <source>
        <dbReference type="SAM" id="SignalP"/>
    </source>
</evidence>
<feature type="region of interest" description="Disordered" evidence="1">
    <location>
        <begin position="89"/>
        <end position="136"/>
    </location>
</feature>
<keyword evidence="2" id="KW-0732">Signal</keyword>
<proteinExistence type="predicted"/>
<organism evidence="3 4">
    <name type="scientific">Venturia inaequalis</name>
    <name type="common">Apple scab fungus</name>
    <dbReference type="NCBI Taxonomy" id="5025"/>
    <lineage>
        <taxon>Eukaryota</taxon>
        <taxon>Fungi</taxon>
        <taxon>Dikarya</taxon>
        <taxon>Ascomycota</taxon>
        <taxon>Pezizomycotina</taxon>
        <taxon>Dothideomycetes</taxon>
        <taxon>Pleosporomycetidae</taxon>
        <taxon>Venturiales</taxon>
        <taxon>Venturiaceae</taxon>
        <taxon>Venturia</taxon>
    </lineage>
</organism>
<comment type="caution">
    <text evidence="3">The sequence shown here is derived from an EMBL/GenBank/DDBJ whole genome shotgun (WGS) entry which is preliminary data.</text>
</comment>
<evidence type="ECO:0000313" key="4">
    <source>
        <dbReference type="Proteomes" id="UP000447873"/>
    </source>
</evidence>
<protein>
    <submittedName>
        <fullName evidence="3">Uncharacterized protein</fullName>
    </submittedName>
</protein>